<dbReference type="Gene3D" id="3.40.50.720">
    <property type="entry name" value="NAD(P)-binding Rossmann-like Domain"/>
    <property type="match status" value="1"/>
</dbReference>
<dbReference type="PANTHER" id="PTHR43205">
    <property type="entry name" value="PROSTAGLANDIN REDUCTASE"/>
    <property type="match status" value="1"/>
</dbReference>
<protein>
    <recommendedName>
        <fullName evidence="3">15-oxoprostaglandin 13-reductase</fullName>
    </recommendedName>
</protein>
<keyword evidence="2" id="KW-1185">Reference proteome</keyword>
<dbReference type="GO" id="GO:0006693">
    <property type="term" value="P:prostaglandin metabolic process"/>
    <property type="evidence" value="ECO:0007669"/>
    <property type="project" value="TreeGrafter"/>
</dbReference>
<dbReference type="Proteomes" id="UP001153709">
    <property type="component" value="Chromosome 6"/>
</dbReference>
<dbReference type="OrthoDB" id="809632at2759"/>
<dbReference type="InterPro" id="IPR045010">
    <property type="entry name" value="MDR_fam"/>
</dbReference>
<dbReference type="AlphaFoldDB" id="A0A9N9T5E7"/>
<sequence length="112" mass="12710">MVGGVLSSVIINQMNLYGRISVCGSISSYNDTETTLAPMLQRGFPGKQLKMEGFIVRRWDDRWMEGINQNLEWIKQGKIKYHETITEGFENMFKAFTGMLKGENTGKAIVKV</sequence>
<accession>A0A9N9T5E7</accession>
<reference evidence="1" key="1">
    <citation type="submission" date="2022-01" db="EMBL/GenBank/DDBJ databases">
        <authorList>
            <person name="King R."/>
        </authorList>
    </citation>
    <scope>NUCLEOTIDE SEQUENCE</scope>
</reference>
<dbReference type="PANTHER" id="PTHR43205:SF7">
    <property type="entry name" value="PROSTAGLANDIN REDUCTASE 1"/>
    <property type="match status" value="1"/>
</dbReference>
<dbReference type="Gene3D" id="3.90.180.10">
    <property type="entry name" value="Medium-chain alcohol dehydrogenases, catalytic domain"/>
    <property type="match status" value="1"/>
</dbReference>
<dbReference type="InterPro" id="IPR036291">
    <property type="entry name" value="NAD(P)-bd_dom_sf"/>
</dbReference>
<organism evidence="1 2">
    <name type="scientific">Diabrotica balteata</name>
    <name type="common">Banded cucumber beetle</name>
    <dbReference type="NCBI Taxonomy" id="107213"/>
    <lineage>
        <taxon>Eukaryota</taxon>
        <taxon>Metazoa</taxon>
        <taxon>Ecdysozoa</taxon>
        <taxon>Arthropoda</taxon>
        <taxon>Hexapoda</taxon>
        <taxon>Insecta</taxon>
        <taxon>Pterygota</taxon>
        <taxon>Neoptera</taxon>
        <taxon>Endopterygota</taxon>
        <taxon>Coleoptera</taxon>
        <taxon>Polyphaga</taxon>
        <taxon>Cucujiformia</taxon>
        <taxon>Chrysomeloidea</taxon>
        <taxon>Chrysomelidae</taxon>
        <taxon>Galerucinae</taxon>
        <taxon>Diabroticina</taxon>
        <taxon>Diabroticites</taxon>
        <taxon>Diabrotica</taxon>
    </lineage>
</organism>
<evidence type="ECO:0000313" key="2">
    <source>
        <dbReference type="Proteomes" id="UP001153709"/>
    </source>
</evidence>
<dbReference type="SUPFAM" id="SSF51735">
    <property type="entry name" value="NAD(P)-binding Rossmann-fold domains"/>
    <property type="match status" value="1"/>
</dbReference>
<dbReference type="GO" id="GO:0047522">
    <property type="term" value="F:15-oxoprostaglandin 13-reductase [NAD(P)+] activity"/>
    <property type="evidence" value="ECO:0007669"/>
    <property type="project" value="TreeGrafter"/>
</dbReference>
<name>A0A9N9T5E7_DIABA</name>
<evidence type="ECO:0000313" key="1">
    <source>
        <dbReference type="EMBL" id="CAG9836165.1"/>
    </source>
</evidence>
<dbReference type="InterPro" id="IPR011032">
    <property type="entry name" value="GroES-like_sf"/>
</dbReference>
<dbReference type="SUPFAM" id="SSF50129">
    <property type="entry name" value="GroES-like"/>
    <property type="match status" value="1"/>
</dbReference>
<gene>
    <name evidence="1" type="ORF">DIABBA_LOCUS9277</name>
</gene>
<proteinExistence type="predicted"/>
<evidence type="ECO:0008006" key="3">
    <source>
        <dbReference type="Google" id="ProtNLM"/>
    </source>
</evidence>
<dbReference type="EMBL" id="OU898281">
    <property type="protein sequence ID" value="CAG9836165.1"/>
    <property type="molecule type" value="Genomic_DNA"/>
</dbReference>